<dbReference type="GO" id="GO:0004497">
    <property type="term" value="F:monooxygenase activity"/>
    <property type="evidence" value="ECO:0007669"/>
    <property type="project" value="UniProtKB-KW"/>
</dbReference>
<dbReference type="SUPFAM" id="SSF54373">
    <property type="entry name" value="FAD-linked reductases, C-terminal domain"/>
    <property type="match status" value="1"/>
</dbReference>
<dbReference type="PRINTS" id="PR00420">
    <property type="entry name" value="RNGMNOXGNASE"/>
</dbReference>
<evidence type="ECO:0000256" key="1">
    <source>
        <dbReference type="ARBA" id="ARBA00022630"/>
    </source>
</evidence>
<dbReference type="EMBL" id="JBHSBN010000058">
    <property type="protein sequence ID" value="MFC4110768.1"/>
    <property type="molecule type" value="Genomic_DNA"/>
</dbReference>
<feature type="domain" description="FAD-binding" evidence="3">
    <location>
        <begin position="2"/>
        <end position="339"/>
    </location>
</feature>
<keyword evidence="1" id="KW-0285">Flavoprotein</keyword>
<dbReference type="PANTHER" id="PTHR43004:SF3">
    <property type="entry name" value="P-HYDROXYBENZOATE HYDROXYLASE"/>
    <property type="match status" value="1"/>
</dbReference>
<proteinExistence type="predicted"/>
<dbReference type="InterPro" id="IPR036188">
    <property type="entry name" value="FAD/NAD-bd_sf"/>
</dbReference>
<dbReference type="Gene3D" id="3.30.9.10">
    <property type="entry name" value="D-Amino Acid Oxidase, subunit A, domain 2"/>
    <property type="match status" value="1"/>
</dbReference>
<sequence length="400" mass="43534">MKVPVGIVGAGPAGLVIAHMLHREDIPFVLLERSPAEAVGQHAKAGMIEHRTVELLRRESIADTILSFTIQNGRCEFRTPADSVVLDYGALTGGRTHYVYPQFALVDKLFRELKRRDVDIRCGHSVVRVREEPDEVLLSGLAADGAPFEVTCEVVVGCEGARSAVAAAMPAPTVSEQRLPVRWLAVMAAAAPLTDHTIYAAHPRGFAGHLRRAPTSTRYYLEAAATETVADWPQERIRSELSTRLMVGDRLADVPFSDVGFVDLRARIIEPMQHGRLYLAGDAAHVIPPAGGKGMNLAIQDAVELARGLIDRFGRANDGTRLVGYSAGRLPAIWRAQAFSNWHLNVIMLAKPPSDPARSEPSADVGAFRSILRQGWVSALQNDPILARWFAHSYAGADPV</sequence>
<keyword evidence="4" id="KW-0503">Monooxygenase</keyword>
<dbReference type="PANTHER" id="PTHR43004">
    <property type="entry name" value="TRK SYSTEM POTASSIUM UPTAKE PROTEIN"/>
    <property type="match status" value="1"/>
</dbReference>
<name>A0ABV8KXD2_9ACTN</name>
<keyword evidence="4" id="KW-0560">Oxidoreductase</keyword>
<dbReference type="Pfam" id="PF01494">
    <property type="entry name" value="FAD_binding_3"/>
    <property type="match status" value="1"/>
</dbReference>
<accession>A0ABV8KXD2</accession>
<reference evidence="5" key="1">
    <citation type="journal article" date="2019" name="Int. J. Syst. Evol. Microbiol.">
        <title>The Global Catalogue of Microorganisms (GCM) 10K type strain sequencing project: providing services to taxonomists for standard genome sequencing and annotation.</title>
        <authorList>
            <consortium name="The Broad Institute Genomics Platform"/>
            <consortium name="The Broad Institute Genome Sequencing Center for Infectious Disease"/>
            <person name="Wu L."/>
            <person name="Ma J."/>
        </authorList>
    </citation>
    <scope>NUCLEOTIDE SEQUENCE [LARGE SCALE GENOMIC DNA]</scope>
    <source>
        <strain evidence="5">2902at01</strain>
    </source>
</reference>
<dbReference type="InterPro" id="IPR050641">
    <property type="entry name" value="RIFMO-like"/>
</dbReference>
<dbReference type="Gene3D" id="3.50.50.60">
    <property type="entry name" value="FAD/NAD(P)-binding domain"/>
    <property type="match status" value="1"/>
</dbReference>
<protein>
    <submittedName>
        <fullName evidence="4">FAD-dependent monooxygenase</fullName>
    </submittedName>
</protein>
<gene>
    <name evidence="4" type="ORF">ACFOX0_33260</name>
</gene>
<evidence type="ECO:0000313" key="5">
    <source>
        <dbReference type="Proteomes" id="UP001595868"/>
    </source>
</evidence>
<dbReference type="SUPFAM" id="SSF51905">
    <property type="entry name" value="FAD/NAD(P)-binding domain"/>
    <property type="match status" value="1"/>
</dbReference>
<keyword evidence="2" id="KW-0274">FAD</keyword>
<dbReference type="InterPro" id="IPR002938">
    <property type="entry name" value="FAD-bd"/>
</dbReference>
<evidence type="ECO:0000313" key="4">
    <source>
        <dbReference type="EMBL" id="MFC4110768.1"/>
    </source>
</evidence>
<organism evidence="4 5">
    <name type="scientific">Micromonospora zhanjiangensis</name>
    <dbReference type="NCBI Taxonomy" id="1522057"/>
    <lineage>
        <taxon>Bacteria</taxon>
        <taxon>Bacillati</taxon>
        <taxon>Actinomycetota</taxon>
        <taxon>Actinomycetes</taxon>
        <taxon>Micromonosporales</taxon>
        <taxon>Micromonosporaceae</taxon>
        <taxon>Micromonospora</taxon>
    </lineage>
</organism>
<keyword evidence="5" id="KW-1185">Reference proteome</keyword>
<comment type="caution">
    <text evidence="4">The sequence shown here is derived from an EMBL/GenBank/DDBJ whole genome shotgun (WGS) entry which is preliminary data.</text>
</comment>
<dbReference type="Proteomes" id="UP001595868">
    <property type="component" value="Unassembled WGS sequence"/>
</dbReference>
<evidence type="ECO:0000259" key="3">
    <source>
        <dbReference type="Pfam" id="PF01494"/>
    </source>
</evidence>
<evidence type="ECO:0000256" key="2">
    <source>
        <dbReference type="ARBA" id="ARBA00022827"/>
    </source>
</evidence>